<dbReference type="InterPro" id="IPR015422">
    <property type="entry name" value="PyrdxlP-dep_Trfase_small"/>
</dbReference>
<proteinExistence type="inferred from homology"/>
<sequence length="117" mass="13049">EHVKIPSEKRRKEAIRNAGFNTFLLYSDDVFIDLLTDSGTTAMSDNQWAGMMLGDEAYAGSKSFYNFEKAIQDVLGYKYVVPTHQGRGAEHLMYGHLTNPGQIVPESVNKSINTSSE</sequence>
<dbReference type="EMBL" id="BART01037958">
    <property type="protein sequence ID" value="GAH12707.1"/>
    <property type="molecule type" value="Genomic_DNA"/>
</dbReference>
<comment type="caution">
    <text evidence="5">The sequence shown here is derived from an EMBL/GenBank/DDBJ whole genome shotgun (WGS) entry which is preliminary data.</text>
</comment>
<dbReference type="PANTHER" id="PTHR32325:SF4">
    <property type="entry name" value="TRYPTOPHANASE"/>
    <property type="match status" value="1"/>
</dbReference>
<dbReference type="GO" id="GO:0006520">
    <property type="term" value="P:amino acid metabolic process"/>
    <property type="evidence" value="ECO:0007669"/>
    <property type="project" value="InterPro"/>
</dbReference>
<evidence type="ECO:0000256" key="1">
    <source>
        <dbReference type="ARBA" id="ARBA00001933"/>
    </source>
</evidence>
<evidence type="ECO:0000313" key="5">
    <source>
        <dbReference type="EMBL" id="GAH12707.1"/>
    </source>
</evidence>
<evidence type="ECO:0000256" key="2">
    <source>
        <dbReference type="ARBA" id="ARBA00009721"/>
    </source>
</evidence>
<dbReference type="AlphaFoldDB" id="X1CXY2"/>
<gene>
    <name evidence="5" type="ORF">S01H4_63221</name>
</gene>
<dbReference type="Gene3D" id="3.90.1150.10">
    <property type="entry name" value="Aspartate Aminotransferase, domain 1"/>
    <property type="match status" value="1"/>
</dbReference>
<reference evidence="5" key="1">
    <citation type="journal article" date="2014" name="Front. Microbiol.">
        <title>High frequency of phylogenetically diverse reductive dehalogenase-homologous genes in deep subseafloor sedimentary metagenomes.</title>
        <authorList>
            <person name="Kawai M."/>
            <person name="Futagami T."/>
            <person name="Toyoda A."/>
            <person name="Takaki Y."/>
            <person name="Nishi S."/>
            <person name="Hori S."/>
            <person name="Arai W."/>
            <person name="Tsubouchi T."/>
            <person name="Morono Y."/>
            <person name="Uchiyama I."/>
            <person name="Ito T."/>
            <person name="Fujiyama A."/>
            <person name="Inagaki F."/>
            <person name="Takami H."/>
        </authorList>
    </citation>
    <scope>NUCLEOTIDE SEQUENCE</scope>
    <source>
        <strain evidence="5">Expedition CK06-06</strain>
    </source>
</reference>
<feature type="domain" description="Aromatic amino acid beta-eliminating lyase/threonine aldolase" evidence="4">
    <location>
        <begin position="33"/>
        <end position="103"/>
    </location>
</feature>
<comment type="cofactor">
    <cofactor evidence="1">
        <name>pyridoxal 5'-phosphate</name>
        <dbReference type="ChEBI" id="CHEBI:597326"/>
    </cofactor>
</comment>
<dbReference type="Pfam" id="PF01212">
    <property type="entry name" value="Beta_elim_lyase"/>
    <property type="match status" value="1"/>
</dbReference>
<feature type="non-terminal residue" evidence="5">
    <location>
        <position position="1"/>
    </location>
</feature>
<dbReference type="PANTHER" id="PTHR32325">
    <property type="entry name" value="BETA-ELIMINATING LYASE-LIKE PROTEIN-RELATED"/>
    <property type="match status" value="1"/>
</dbReference>
<comment type="similarity">
    <text evidence="2">Belongs to the beta-eliminating lyase family.</text>
</comment>
<dbReference type="InterPro" id="IPR015424">
    <property type="entry name" value="PyrdxlP-dep_Trfase"/>
</dbReference>
<keyword evidence="3" id="KW-0663">Pyridoxal phosphate</keyword>
<dbReference type="GO" id="GO:0016829">
    <property type="term" value="F:lyase activity"/>
    <property type="evidence" value="ECO:0007669"/>
    <property type="project" value="InterPro"/>
</dbReference>
<evidence type="ECO:0000256" key="3">
    <source>
        <dbReference type="ARBA" id="ARBA00022898"/>
    </source>
</evidence>
<organism evidence="5">
    <name type="scientific">marine sediment metagenome</name>
    <dbReference type="NCBI Taxonomy" id="412755"/>
    <lineage>
        <taxon>unclassified sequences</taxon>
        <taxon>metagenomes</taxon>
        <taxon>ecological metagenomes</taxon>
    </lineage>
</organism>
<accession>X1CXY2</accession>
<dbReference type="SUPFAM" id="SSF53383">
    <property type="entry name" value="PLP-dependent transferases"/>
    <property type="match status" value="1"/>
</dbReference>
<dbReference type="InterPro" id="IPR001597">
    <property type="entry name" value="ArAA_b-elim_lyase/Thr_aldolase"/>
</dbReference>
<protein>
    <recommendedName>
        <fullName evidence="4">Aromatic amino acid beta-eliminating lyase/threonine aldolase domain-containing protein</fullName>
    </recommendedName>
</protein>
<name>X1CXY2_9ZZZZ</name>
<evidence type="ECO:0000259" key="4">
    <source>
        <dbReference type="Pfam" id="PF01212"/>
    </source>
</evidence>